<dbReference type="InterPro" id="IPR000422">
    <property type="entry name" value="DHBP_synthase_RibB"/>
</dbReference>
<dbReference type="GO" id="GO:0003935">
    <property type="term" value="F:GTP cyclohydrolase II activity"/>
    <property type="evidence" value="ECO:0007669"/>
    <property type="project" value="UniProtKB-EC"/>
</dbReference>
<feature type="site" description="Essential for DHBP synthase activity" evidence="17">
    <location>
        <position position="162"/>
    </location>
</feature>
<dbReference type="HAMAP" id="MF_01283">
    <property type="entry name" value="RibBA"/>
    <property type="match status" value="1"/>
</dbReference>
<evidence type="ECO:0000256" key="10">
    <source>
        <dbReference type="ARBA" id="ARBA00022833"/>
    </source>
</evidence>
<name>A0ABW0TXB9_9BACL</name>
<keyword evidence="8 17" id="KW-0547">Nucleotide-binding</keyword>
<feature type="binding site" evidence="17">
    <location>
        <position position="27"/>
    </location>
    <ligand>
        <name>Mg(2+)</name>
        <dbReference type="ChEBI" id="CHEBI:18420"/>
        <label>2</label>
    </ligand>
</feature>
<dbReference type="EC" id="3.5.4.25" evidence="17"/>
<comment type="pathway">
    <text evidence="3 17">Cofactor biosynthesis; riboflavin biosynthesis; 5-amino-6-(D-ribitylamino)uracil from GTP: step 1/4.</text>
</comment>
<feature type="binding site" evidence="17">
    <location>
        <position position="258"/>
    </location>
    <ligand>
        <name>Zn(2+)</name>
        <dbReference type="ChEBI" id="CHEBI:29105"/>
        <note>catalytic</note>
    </ligand>
</feature>
<feature type="binding site" evidence="17">
    <location>
        <position position="318"/>
    </location>
    <ligand>
        <name>GTP</name>
        <dbReference type="ChEBI" id="CHEBI:37565"/>
    </ligand>
</feature>
<feature type="region of interest" description="DHBP synthase" evidence="17">
    <location>
        <begin position="1"/>
        <end position="199"/>
    </location>
</feature>
<comment type="cofactor">
    <cofactor evidence="17">
        <name>Zn(2+)</name>
        <dbReference type="ChEBI" id="CHEBI:29105"/>
    </cofactor>
    <text evidence="17">Binds 1 zinc ion per subunit.</text>
</comment>
<feature type="active site" description="Proton acceptor; for GTP cyclohydrolase activity" evidence="17">
    <location>
        <position position="330"/>
    </location>
</feature>
<feature type="binding site" evidence="17">
    <location>
        <begin position="26"/>
        <end position="27"/>
    </location>
    <ligand>
        <name>D-ribulose 5-phosphate</name>
        <dbReference type="ChEBI" id="CHEBI:58121"/>
    </ligand>
</feature>
<dbReference type="RefSeq" id="WP_381443739.1">
    <property type="nucleotide sequence ID" value="NZ_JBHSNP010000011.1"/>
</dbReference>
<dbReference type="GO" id="GO:0008686">
    <property type="term" value="F:3,4-dihydroxy-2-butanone-4-phosphate synthase activity"/>
    <property type="evidence" value="ECO:0007669"/>
    <property type="project" value="UniProtKB-EC"/>
</dbReference>
<feature type="binding site" evidence="17">
    <location>
        <position position="27"/>
    </location>
    <ligand>
        <name>Mg(2+)</name>
        <dbReference type="ChEBI" id="CHEBI:18420"/>
        <label>1</label>
    </ligand>
</feature>
<protein>
    <recommendedName>
        <fullName evidence="17">Riboflavin biosynthesis protein RibBA</fullName>
    </recommendedName>
    <domain>
        <recommendedName>
            <fullName evidence="17">3,4-dihydroxy-2-butanone 4-phosphate synthase</fullName>
            <shortName evidence="17">DHBP synthase</shortName>
            <ecNumber evidence="17">4.1.99.12</ecNumber>
        </recommendedName>
    </domain>
    <domain>
        <recommendedName>
            <fullName evidence="17">GTP cyclohydrolase-2</fullName>
            <ecNumber evidence="17">3.5.4.25</ecNumber>
        </recommendedName>
        <alternativeName>
            <fullName evidence="17">GTP cyclohydrolase II</fullName>
        </alternativeName>
    </domain>
</protein>
<gene>
    <name evidence="17" type="primary">ribBA</name>
    <name evidence="19" type="ORF">ACFPTP_09000</name>
</gene>
<feature type="domain" description="GTP cyclohydrolase II" evidence="18">
    <location>
        <begin position="205"/>
        <end position="374"/>
    </location>
</feature>
<evidence type="ECO:0000256" key="17">
    <source>
        <dbReference type="HAMAP-Rule" id="MF_01283"/>
    </source>
</evidence>
<evidence type="ECO:0000313" key="20">
    <source>
        <dbReference type="Proteomes" id="UP001596071"/>
    </source>
</evidence>
<evidence type="ECO:0000259" key="18">
    <source>
        <dbReference type="Pfam" id="PF00925"/>
    </source>
</evidence>
<reference evidence="20" key="1">
    <citation type="journal article" date="2019" name="Int. J. Syst. Evol. Microbiol.">
        <title>The Global Catalogue of Microorganisms (GCM) 10K type strain sequencing project: providing services to taxonomists for standard genome sequencing and annotation.</title>
        <authorList>
            <consortium name="The Broad Institute Genomics Platform"/>
            <consortium name="The Broad Institute Genome Sequencing Center for Infectious Disease"/>
            <person name="Wu L."/>
            <person name="Ma J."/>
        </authorList>
    </citation>
    <scope>NUCLEOTIDE SEQUENCE [LARGE SCALE GENOMIC DNA]</scope>
    <source>
        <strain evidence="20">KACC 11299</strain>
    </source>
</reference>
<keyword evidence="11 17" id="KW-0460">Magnesium</keyword>
<keyword evidence="6 17" id="KW-0686">Riboflavin biosynthesis</keyword>
<sequence>MFSTVEKAIEELKKGKAIIVVDDESRENEGDFVALADFATPGMINFMASEGRGLICIPIEQQLADHLDLAPMTNKNTDAHGTAFTVSIDHASCHTGISAFERSETIMKMLQADVKPSDFRRPGHIFPLVAKDGGVLERPGHTEAAIDLARLAGATPAGVICEIMNGDGTMARGKELVEIAKRHELVILTIEQLIAYRKRNETLIERVVDIHLPTQYGDFTAITYIEKLTGREHMALVKGQLKDFESAGGPLVRIHSECLTGDVFGSCRCDCGPQLHAALAKIEEAGSGILVYMRQEGRGIGLVNKMKAYKLQEQGYDTVEANAQLGFGDDLREYFISAQILSDLGCSHIQLLTNNPRKIEGLSEHGITIVNRIPIELPVIDGNRFYMETKKTKLGHLLHN</sequence>
<dbReference type="EC" id="4.1.99.12" evidence="17"/>
<dbReference type="NCBIfam" id="TIGR00506">
    <property type="entry name" value="ribB"/>
    <property type="match status" value="1"/>
</dbReference>
<keyword evidence="20" id="KW-1185">Reference proteome</keyword>
<proteinExistence type="inferred from homology"/>
<feature type="binding site" evidence="17">
    <location>
        <position position="162"/>
    </location>
    <ligand>
        <name>D-ribulose 5-phosphate</name>
        <dbReference type="ChEBI" id="CHEBI:58121"/>
    </ligand>
</feature>
<feature type="binding site" evidence="17">
    <location>
        <begin position="253"/>
        <end position="257"/>
    </location>
    <ligand>
        <name>GTP</name>
        <dbReference type="ChEBI" id="CHEBI:37565"/>
    </ligand>
</feature>
<evidence type="ECO:0000256" key="1">
    <source>
        <dbReference type="ARBA" id="ARBA00000141"/>
    </source>
</evidence>
<feature type="site" description="Essential for DHBP synthase activity" evidence="17">
    <location>
        <position position="124"/>
    </location>
</feature>
<evidence type="ECO:0000256" key="9">
    <source>
        <dbReference type="ARBA" id="ARBA00022801"/>
    </source>
</evidence>
<dbReference type="HAMAP" id="MF_00179">
    <property type="entry name" value="RibA"/>
    <property type="match status" value="1"/>
</dbReference>
<comment type="caution">
    <text evidence="19">The sequence shown here is derived from an EMBL/GenBank/DDBJ whole genome shotgun (WGS) entry which is preliminary data.</text>
</comment>
<dbReference type="PANTHER" id="PTHR21327">
    <property type="entry name" value="GTP CYCLOHYDROLASE II-RELATED"/>
    <property type="match status" value="1"/>
</dbReference>
<feature type="binding site" evidence="17">
    <location>
        <position position="31"/>
    </location>
    <ligand>
        <name>D-ribulose 5-phosphate</name>
        <dbReference type="ChEBI" id="CHEBI:58121"/>
    </ligand>
</feature>
<comment type="pathway">
    <text evidence="4 17">Cofactor biosynthesis; riboflavin biosynthesis; 2-hydroxy-3-oxobutyl phosphate from D-ribulose 5-phosphate: step 1/1.</text>
</comment>
<dbReference type="Pfam" id="PF00925">
    <property type="entry name" value="GTP_cyclohydro2"/>
    <property type="match status" value="1"/>
</dbReference>
<evidence type="ECO:0000256" key="14">
    <source>
        <dbReference type="ARBA" id="ARBA00023239"/>
    </source>
</evidence>
<dbReference type="Gene3D" id="3.40.50.10990">
    <property type="entry name" value="GTP cyclohydrolase II"/>
    <property type="match status" value="1"/>
</dbReference>
<evidence type="ECO:0000256" key="13">
    <source>
        <dbReference type="ARBA" id="ARBA00023211"/>
    </source>
</evidence>
<keyword evidence="12 17" id="KW-0342">GTP-binding</keyword>
<keyword evidence="10 17" id="KW-0862">Zinc</keyword>
<comment type="similarity">
    <text evidence="5 17">In the N-terminal section; belongs to the DHBP synthase family.</text>
</comment>
<dbReference type="InterPro" id="IPR017945">
    <property type="entry name" value="DHBP_synth_RibB-like_a/b_dom"/>
</dbReference>
<evidence type="ECO:0000256" key="15">
    <source>
        <dbReference type="ARBA" id="ARBA00023268"/>
    </source>
</evidence>
<dbReference type="InterPro" id="IPR016299">
    <property type="entry name" value="Riboflavin_synth_RibBA"/>
</dbReference>
<evidence type="ECO:0000256" key="6">
    <source>
        <dbReference type="ARBA" id="ARBA00022619"/>
    </source>
</evidence>
<organism evidence="19 20">
    <name type="scientific">Sporosarcina koreensis</name>
    <dbReference type="NCBI Taxonomy" id="334735"/>
    <lineage>
        <taxon>Bacteria</taxon>
        <taxon>Bacillati</taxon>
        <taxon>Bacillota</taxon>
        <taxon>Bacilli</taxon>
        <taxon>Bacillales</taxon>
        <taxon>Caryophanaceae</taxon>
        <taxon>Sporosarcina</taxon>
    </lineage>
</organism>
<evidence type="ECO:0000256" key="2">
    <source>
        <dbReference type="ARBA" id="ARBA00002284"/>
    </source>
</evidence>
<comment type="catalytic activity">
    <reaction evidence="1 17">
        <text>D-ribulose 5-phosphate = (2S)-2-hydroxy-3-oxobutyl phosphate + formate + H(+)</text>
        <dbReference type="Rhea" id="RHEA:18457"/>
        <dbReference type="ChEBI" id="CHEBI:15378"/>
        <dbReference type="ChEBI" id="CHEBI:15740"/>
        <dbReference type="ChEBI" id="CHEBI:58121"/>
        <dbReference type="ChEBI" id="CHEBI:58830"/>
        <dbReference type="EC" id="4.1.99.12"/>
    </reaction>
</comment>
<dbReference type="EMBL" id="JBHSNP010000011">
    <property type="protein sequence ID" value="MFC5603362.1"/>
    <property type="molecule type" value="Genomic_DNA"/>
</dbReference>
<dbReference type="Pfam" id="PF00926">
    <property type="entry name" value="DHBP_synthase"/>
    <property type="match status" value="1"/>
</dbReference>
<dbReference type="NCBIfam" id="NF006803">
    <property type="entry name" value="PRK09311.1"/>
    <property type="match status" value="1"/>
</dbReference>
<feature type="binding site" evidence="17">
    <location>
        <position position="353"/>
    </location>
    <ligand>
        <name>GTP</name>
        <dbReference type="ChEBI" id="CHEBI:37565"/>
    </ligand>
</feature>
<feature type="binding site" evidence="17">
    <location>
        <position position="269"/>
    </location>
    <ligand>
        <name>Zn(2+)</name>
        <dbReference type="ChEBI" id="CHEBI:29105"/>
        <note>catalytic</note>
    </ligand>
</feature>
<keyword evidence="14 17" id="KW-0456">Lyase</keyword>
<keyword evidence="13 17" id="KW-0464">Manganese</keyword>
<evidence type="ECO:0000256" key="3">
    <source>
        <dbReference type="ARBA" id="ARBA00004853"/>
    </source>
</evidence>
<dbReference type="Gene3D" id="3.90.870.10">
    <property type="entry name" value="DHBP synthase"/>
    <property type="match status" value="1"/>
</dbReference>
<dbReference type="SUPFAM" id="SSF142695">
    <property type="entry name" value="RibA-like"/>
    <property type="match status" value="1"/>
</dbReference>
<dbReference type="Proteomes" id="UP001596071">
    <property type="component" value="Unassembled WGS sequence"/>
</dbReference>
<evidence type="ECO:0000256" key="16">
    <source>
        <dbReference type="ARBA" id="ARBA00049295"/>
    </source>
</evidence>
<feature type="binding site" evidence="17">
    <location>
        <position position="358"/>
    </location>
    <ligand>
        <name>GTP</name>
        <dbReference type="ChEBI" id="CHEBI:37565"/>
    </ligand>
</feature>
<dbReference type="CDD" id="cd00641">
    <property type="entry name" value="GTP_cyclohydro2"/>
    <property type="match status" value="1"/>
</dbReference>
<dbReference type="InterPro" id="IPR036144">
    <property type="entry name" value="RibA-like_sf"/>
</dbReference>
<feature type="binding site" evidence="17">
    <location>
        <begin position="138"/>
        <end position="142"/>
    </location>
    <ligand>
        <name>D-ribulose 5-phosphate</name>
        <dbReference type="ChEBI" id="CHEBI:58121"/>
    </ligand>
</feature>
<evidence type="ECO:0000256" key="8">
    <source>
        <dbReference type="ARBA" id="ARBA00022741"/>
    </source>
</evidence>
<dbReference type="SUPFAM" id="SSF55821">
    <property type="entry name" value="YrdC/RibB"/>
    <property type="match status" value="1"/>
</dbReference>
<keyword evidence="7 17" id="KW-0479">Metal-binding</keyword>
<evidence type="ECO:0000256" key="7">
    <source>
        <dbReference type="ARBA" id="ARBA00022723"/>
    </source>
</evidence>
<feature type="region of interest" description="GTP cyclohydrolase II" evidence="17">
    <location>
        <begin position="200"/>
        <end position="400"/>
    </location>
</feature>
<evidence type="ECO:0000256" key="5">
    <source>
        <dbReference type="ARBA" id="ARBA00005520"/>
    </source>
</evidence>
<dbReference type="InterPro" id="IPR000926">
    <property type="entry name" value="RibA"/>
</dbReference>
<dbReference type="NCBIfam" id="TIGR00505">
    <property type="entry name" value="ribA"/>
    <property type="match status" value="1"/>
</dbReference>
<dbReference type="NCBIfam" id="NF001591">
    <property type="entry name" value="PRK00393.1"/>
    <property type="match status" value="1"/>
</dbReference>
<feature type="binding site" evidence="17">
    <location>
        <position position="274"/>
    </location>
    <ligand>
        <name>GTP</name>
        <dbReference type="ChEBI" id="CHEBI:37565"/>
    </ligand>
</feature>
<comment type="function">
    <text evidence="17">Catalyzes the conversion of GTP to 2,5-diamino-6-ribosylamino-4(3H)-pyrimidinone 5'-phosphate (DARP), formate and pyrophosphate.</text>
</comment>
<evidence type="ECO:0000256" key="4">
    <source>
        <dbReference type="ARBA" id="ARBA00004904"/>
    </source>
</evidence>
<keyword evidence="9 17" id="KW-0378">Hydrolase</keyword>
<dbReference type="HAMAP" id="MF_00180">
    <property type="entry name" value="RibB"/>
    <property type="match status" value="1"/>
</dbReference>
<dbReference type="PANTHER" id="PTHR21327:SF18">
    <property type="entry name" value="3,4-DIHYDROXY-2-BUTANONE 4-PHOSPHATE SYNTHASE"/>
    <property type="match status" value="1"/>
</dbReference>
<evidence type="ECO:0000256" key="11">
    <source>
        <dbReference type="ARBA" id="ARBA00022842"/>
    </source>
</evidence>
<comment type="catalytic activity">
    <reaction evidence="16 17">
        <text>GTP + 4 H2O = 2,5-diamino-6-hydroxy-4-(5-phosphoribosylamino)-pyrimidine + formate + 2 phosphate + 3 H(+)</text>
        <dbReference type="Rhea" id="RHEA:23704"/>
        <dbReference type="ChEBI" id="CHEBI:15377"/>
        <dbReference type="ChEBI" id="CHEBI:15378"/>
        <dbReference type="ChEBI" id="CHEBI:15740"/>
        <dbReference type="ChEBI" id="CHEBI:37565"/>
        <dbReference type="ChEBI" id="CHEBI:43474"/>
        <dbReference type="ChEBI" id="CHEBI:58614"/>
        <dbReference type="EC" id="3.5.4.25"/>
    </reaction>
</comment>
<feature type="binding site" evidence="17">
    <location>
        <begin position="296"/>
        <end position="298"/>
    </location>
    <ligand>
        <name>GTP</name>
        <dbReference type="ChEBI" id="CHEBI:37565"/>
    </ligand>
</feature>
<evidence type="ECO:0000256" key="12">
    <source>
        <dbReference type="ARBA" id="ARBA00023134"/>
    </source>
</evidence>
<comment type="cofactor">
    <cofactor evidence="17">
        <name>Mg(2+)</name>
        <dbReference type="ChEBI" id="CHEBI:18420"/>
    </cofactor>
    <cofactor evidence="17">
        <name>Mn(2+)</name>
        <dbReference type="ChEBI" id="CHEBI:29035"/>
    </cofactor>
    <text evidence="17">Binds 2 divalent metal cations per subunit. Magnesium or manganese.</text>
</comment>
<feature type="active site" description="Nucleophile; for GTP cyclohydrolase activity" evidence="17">
    <location>
        <position position="332"/>
    </location>
</feature>
<dbReference type="InterPro" id="IPR032677">
    <property type="entry name" value="GTP_cyclohydro_II"/>
</dbReference>
<feature type="binding site" evidence="17">
    <location>
        <position position="271"/>
    </location>
    <ligand>
        <name>Zn(2+)</name>
        <dbReference type="ChEBI" id="CHEBI:29105"/>
        <note>catalytic</note>
    </ligand>
</feature>
<feature type="binding site" evidence="17">
    <location>
        <position position="141"/>
    </location>
    <ligand>
        <name>Mg(2+)</name>
        <dbReference type="ChEBI" id="CHEBI:18420"/>
        <label>2</label>
    </ligand>
</feature>
<comment type="function">
    <text evidence="2 17">Catalyzes the conversion of D-ribulose 5-phosphate to formate and 3,4-dihydroxy-2-butanone 4-phosphate.</text>
</comment>
<keyword evidence="15 17" id="KW-0511">Multifunctional enzyme</keyword>
<accession>A0ABW0TXB9</accession>
<dbReference type="PIRSF" id="PIRSF001259">
    <property type="entry name" value="RibA"/>
    <property type="match status" value="1"/>
</dbReference>
<evidence type="ECO:0000313" key="19">
    <source>
        <dbReference type="EMBL" id="MFC5603362.1"/>
    </source>
</evidence>
<comment type="similarity">
    <text evidence="17">In the C-terminal section; belongs to the GTP cyclohydrolase II family.</text>
</comment>